<evidence type="ECO:0000259" key="2">
    <source>
        <dbReference type="PROSITE" id="PS51184"/>
    </source>
</evidence>
<dbReference type="PROSITE" id="PS51184">
    <property type="entry name" value="JMJC"/>
    <property type="match status" value="1"/>
</dbReference>
<feature type="region of interest" description="Disordered" evidence="1">
    <location>
        <begin position="113"/>
        <end position="137"/>
    </location>
</feature>
<dbReference type="SUPFAM" id="SSF51197">
    <property type="entry name" value="Clavaminate synthase-like"/>
    <property type="match status" value="1"/>
</dbReference>
<accession>C7ZN52</accession>
<dbReference type="AlphaFoldDB" id="C7ZN52"/>
<gene>
    <name evidence="3" type="ORF">NECHADRAFT_88868</name>
</gene>
<dbReference type="OrthoDB" id="5077844at2759"/>
<dbReference type="eggNOG" id="ENOG502TEVZ">
    <property type="taxonomic scope" value="Eukaryota"/>
</dbReference>
<evidence type="ECO:0000256" key="1">
    <source>
        <dbReference type="SAM" id="MobiDB-lite"/>
    </source>
</evidence>
<proteinExistence type="predicted"/>
<dbReference type="InParanoid" id="C7ZN52"/>
<evidence type="ECO:0000313" key="4">
    <source>
        <dbReference type="Proteomes" id="UP000005206"/>
    </source>
</evidence>
<feature type="compositionally biased region" description="Polar residues" evidence="1">
    <location>
        <begin position="113"/>
        <end position="127"/>
    </location>
</feature>
<sequence length="355" mass="40306">MAPMDLDNGSETDSESGVGSAESDSQYLMYRNILQSKTDHPRSQWIVCQMIRDHLLFIQSNPSDQLFQRYDRLMRNESCQYRSTIANLSPSPVADEEKRWHQFYMRAAATATVTQRHSTSQDNNNTRPVPDHASDKRWATKVAKQTKAWLRNNPLKKDTETHRHAPAQQIVNFLTYGHMPSSEEAAYCSTDEARELVIAGDKILITKDQQPINWGGRPIEALFRKWYTPCDLTCETEAMHNDPARRLPATHDFLLSEGGNHTIAHVDSHGFGAFITVHEGLYGFGWVAVKNARDRTLWEQDPLSLDVAKMARYVILRPGQTAYFPSGTIHFVFRLVDEPTLAVSGDALAWSCILQ</sequence>
<name>C7ZN52_FUSV7</name>
<reference evidence="3 4" key="1">
    <citation type="journal article" date="2009" name="PLoS Genet.">
        <title>The genome of Nectria haematococca: contribution of supernumerary chromosomes to gene expansion.</title>
        <authorList>
            <person name="Coleman J.J."/>
            <person name="Rounsley S.D."/>
            <person name="Rodriguez-Carres M."/>
            <person name="Kuo A."/>
            <person name="Wasmann C.C."/>
            <person name="Grimwood J."/>
            <person name="Schmutz J."/>
            <person name="Taga M."/>
            <person name="White G.J."/>
            <person name="Zhou S."/>
            <person name="Schwartz D.C."/>
            <person name="Freitag M."/>
            <person name="Ma L.J."/>
            <person name="Danchin E.G."/>
            <person name="Henrissat B."/>
            <person name="Coutinho P.M."/>
            <person name="Nelson D.R."/>
            <person name="Straney D."/>
            <person name="Napoli C.A."/>
            <person name="Barker B.M."/>
            <person name="Gribskov M."/>
            <person name="Rep M."/>
            <person name="Kroken S."/>
            <person name="Molnar I."/>
            <person name="Rensing C."/>
            <person name="Kennell J.C."/>
            <person name="Zamora J."/>
            <person name="Farman M.L."/>
            <person name="Selker E.U."/>
            <person name="Salamov A."/>
            <person name="Shapiro H."/>
            <person name="Pangilinan J."/>
            <person name="Lindquist E."/>
            <person name="Lamers C."/>
            <person name="Grigoriev I.V."/>
            <person name="Geiser D.M."/>
            <person name="Covert S.F."/>
            <person name="Temporini E."/>
            <person name="Vanetten H.D."/>
        </authorList>
    </citation>
    <scope>NUCLEOTIDE SEQUENCE [LARGE SCALE GENOMIC DNA]</scope>
    <source>
        <strain evidence="4">ATCC MYA-4622 / CBS 123669 / FGSC 9596 / NRRL 45880 / 77-13-4</strain>
    </source>
</reference>
<dbReference type="GeneID" id="9678709"/>
<dbReference type="STRING" id="660122.C7ZN52"/>
<dbReference type="InterPro" id="IPR003347">
    <property type="entry name" value="JmjC_dom"/>
</dbReference>
<dbReference type="OMA" id="IFCSARR"/>
<dbReference type="Proteomes" id="UP000005206">
    <property type="component" value="Chromosome 17"/>
</dbReference>
<dbReference type="HOGENOM" id="CLU_780953_0_0_1"/>
<organism evidence="3 4">
    <name type="scientific">Fusarium vanettenii (strain ATCC MYA-4622 / CBS 123669 / FGSC 9596 / NRRL 45880 / 77-13-4)</name>
    <name type="common">Fusarium solani subsp. pisi</name>
    <dbReference type="NCBI Taxonomy" id="660122"/>
    <lineage>
        <taxon>Eukaryota</taxon>
        <taxon>Fungi</taxon>
        <taxon>Dikarya</taxon>
        <taxon>Ascomycota</taxon>
        <taxon>Pezizomycotina</taxon>
        <taxon>Sordariomycetes</taxon>
        <taxon>Hypocreomycetidae</taxon>
        <taxon>Hypocreales</taxon>
        <taxon>Nectriaceae</taxon>
        <taxon>Fusarium</taxon>
        <taxon>Fusarium solani species complex</taxon>
        <taxon>Fusarium vanettenii</taxon>
    </lineage>
</organism>
<keyword evidence="4" id="KW-1185">Reference proteome</keyword>
<feature type="domain" description="JmjC" evidence="2">
    <location>
        <begin position="225"/>
        <end position="355"/>
    </location>
</feature>
<evidence type="ECO:0000313" key="3">
    <source>
        <dbReference type="EMBL" id="EEU34560.1"/>
    </source>
</evidence>
<protein>
    <recommendedName>
        <fullName evidence="2">JmjC domain-containing protein</fullName>
    </recommendedName>
</protein>
<dbReference type="KEGG" id="nhe:NECHADRAFT_88868"/>
<feature type="region of interest" description="Disordered" evidence="1">
    <location>
        <begin position="1"/>
        <end position="23"/>
    </location>
</feature>
<dbReference type="VEuPathDB" id="FungiDB:NECHADRAFT_88868"/>
<dbReference type="EMBL" id="GG698962">
    <property type="protein sequence ID" value="EEU34560.1"/>
    <property type="molecule type" value="Genomic_DNA"/>
</dbReference>
<dbReference type="RefSeq" id="XP_003040273.1">
    <property type="nucleotide sequence ID" value="XM_003040227.1"/>
</dbReference>